<dbReference type="InterPro" id="IPR036161">
    <property type="entry name" value="RPB6/omega-like_sf"/>
</dbReference>
<name>A0A538T7K5_UNCEI</name>
<evidence type="ECO:0000256" key="3">
    <source>
        <dbReference type="ARBA" id="ARBA00013725"/>
    </source>
</evidence>
<evidence type="ECO:0000313" key="9">
    <source>
        <dbReference type="EMBL" id="TMQ59612.1"/>
    </source>
</evidence>
<evidence type="ECO:0000256" key="1">
    <source>
        <dbReference type="ARBA" id="ARBA00006711"/>
    </source>
</evidence>
<comment type="similarity">
    <text evidence="1">Belongs to the RNA polymerase subunit omega family.</text>
</comment>
<organism evidence="9 11">
    <name type="scientific">Eiseniibacteriota bacterium</name>
    <dbReference type="NCBI Taxonomy" id="2212470"/>
    <lineage>
        <taxon>Bacteria</taxon>
        <taxon>Candidatus Eiseniibacteriota</taxon>
    </lineage>
</organism>
<protein>
    <recommendedName>
        <fullName evidence="3">DNA-directed RNA polymerase subunit omega</fullName>
        <ecNumber evidence="2">2.7.7.6</ecNumber>
    </recommendedName>
    <alternativeName>
        <fullName evidence="6">Transcriptase subunit omega</fullName>
    </alternativeName>
</protein>
<dbReference type="GO" id="GO:0003899">
    <property type="term" value="F:DNA-directed RNA polymerase activity"/>
    <property type="evidence" value="ECO:0007669"/>
    <property type="project" value="UniProtKB-EC"/>
</dbReference>
<reference evidence="10 11" key="1">
    <citation type="journal article" date="2019" name="Nat. Microbiol.">
        <title>Mediterranean grassland soil C-N compound turnover is dependent on rainfall and depth, and is mediated by genomically divergent microorganisms.</title>
        <authorList>
            <person name="Diamond S."/>
            <person name="Andeer P.F."/>
            <person name="Li Z."/>
            <person name="Crits-Christoph A."/>
            <person name="Burstein D."/>
            <person name="Anantharaman K."/>
            <person name="Lane K.R."/>
            <person name="Thomas B.C."/>
            <person name="Pan C."/>
            <person name="Northen T.R."/>
            <person name="Banfield J.F."/>
        </authorList>
    </citation>
    <scope>NUCLEOTIDE SEQUENCE [LARGE SCALE GENOMIC DNA]</scope>
    <source>
        <strain evidence="8">WS_1</strain>
        <strain evidence="9">WS_5</strain>
    </source>
</reference>
<proteinExistence type="inferred from homology"/>
<gene>
    <name evidence="8" type="ORF">E6K71_06995</name>
    <name evidence="9" type="ORF">E6K75_03830</name>
</gene>
<keyword evidence="4 9" id="KW-0240">DNA-directed RNA polymerase</keyword>
<dbReference type="GO" id="GO:0003677">
    <property type="term" value="F:DNA binding"/>
    <property type="evidence" value="ECO:0007669"/>
    <property type="project" value="InterPro"/>
</dbReference>
<accession>A0A538T7K5</accession>
<keyword evidence="5" id="KW-0804">Transcription</keyword>
<dbReference type="SMART" id="SM01409">
    <property type="entry name" value="RNA_pol_Rpb6"/>
    <property type="match status" value="1"/>
</dbReference>
<dbReference type="InterPro" id="IPR006110">
    <property type="entry name" value="Pol_omega/Rpo6/RPB6"/>
</dbReference>
<dbReference type="Proteomes" id="UP000316292">
    <property type="component" value="Unassembled WGS sequence"/>
</dbReference>
<dbReference type="GO" id="GO:0006351">
    <property type="term" value="P:DNA-templated transcription"/>
    <property type="evidence" value="ECO:0007669"/>
    <property type="project" value="InterPro"/>
</dbReference>
<dbReference type="Gene3D" id="3.90.940.10">
    <property type="match status" value="1"/>
</dbReference>
<evidence type="ECO:0000313" key="10">
    <source>
        <dbReference type="Proteomes" id="UP000316292"/>
    </source>
</evidence>
<comment type="catalytic activity">
    <reaction evidence="7">
        <text>RNA(n) + a ribonucleoside 5'-triphosphate = RNA(n+1) + diphosphate</text>
        <dbReference type="Rhea" id="RHEA:21248"/>
        <dbReference type="Rhea" id="RHEA-COMP:14527"/>
        <dbReference type="Rhea" id="RHEA-COMP:17342"/>
        <dbReference type="ChEBI" id="CHEBI:33019"/>
        <dbReference type="ChEBI" id="CHEBI:61557"/>
        <dbReference type="ChEBI" id="CHEBI:140395"/>
        <dbReference type="EC" id="2.7.7.6"/>
    </reaction>
</comment>
<evidence type="ECO:0000256" key="6">
    <source>
        <dbReference type="ARBA" id="ARBA00029924"/>
    </source>
</evidence>
<dbReference type="AlphaFoldDB" id="A0A538T7K5"/>
<dbReference type="EC" id="2.7.7.6" evidence="2"/>
<evidence type="ECO:0000256" key="2">
    <source>
        <dbReference type="ARBA" id="ARBA00012418"/>
    </source>
</evidence>
<evidence type="ECO:0000256" key="5">
    <source>
        <dbReference type="ARBA" id="ARBA00023163"/>
    </source>
</evidence>
<dbReference type="SUPFAM" id="SSF63562">
    <property type="entry name" value="RPB6/omega subunit-like"/>
    <property type="match status" value="1"/>
</dbReference>
<sequence length="105" mass="11566">MQHVAAAASGFDVTQYVVAYRPGGIVQDEKGVLRSSNIPNKYELIIVASKEARRLNELSRQTGLNLGGKVTNIALEEALKGNVLYRYRSETEDTRDAATPENVEE</sequence>
<dbReference type="EMBL" id="VBOR01000072">
    <property type="protein sequence ID" value="TMQ48530.1"/>
    <property type="molecule type" value="Genomic_DNA"/>
</dbReference>
<dbReference type="GO" id="GO:0000428">
    <property type="term" value="C:DNA-directed RNA polymerase complex"/>
    <property type="evidence" value="ECO:0007669"/>
    <property type="project" value="UniProtKB-KW"/>
</dbReference>
<comment type="caution">
    <text evidence="9">The sequence shown here is derived from an EMBL/GenBank/DDBJ whole genome shotgun (WGS) entry which is preliminary data.</text>
</comment>
<evidence type="ECO:0000256" key="7">
    <source>
        <dbReference type="ARBA" id="ARBA00048552"/>
    </source>
</evidence>
<dbReference type="Pfam" id="PF01192">
    <property type="entry name" value="RNA_pol_Rpb6"/>
    <property type="match status" value="1"/>
</dbReference>
<evidence type="ECO:0000256" key="4">
    <source>
        <dbReference type="ARBA" id="ARBA00022478"/>
    </source>
</evidence>
<dbReference type="EMBL" id="VBOV01000097">
    <property type="protein sequence ID" value="TMQ59612.1"/>
    <property type="molecule type" value="Genomic_DNA"/>
</dbReference>
<evidence type="ECO:0000313" key="11">
    <source>
        <dbReference type="Proteomes" id="UP000320913"/>
    </source>
</evidence>
<evidence type="ECO:0000313" key="8">
    <source>
        <dbReference type="EMBL" id="TMQ48530.1"/>
    </source>
</evidence>
<dbReference type="Proteomes" id="UP000320913">
    <property type="component" value="Unassembled WGS sequence"/>
</dbReference>